<evidence type="ECO:0000256" key="2">
    <source>
        <dbReference type="ARBA" id="ARBA00014428"/>
    </source>
</evidence>
<evidence type="ECO:0000256" key="7">
    <source>
        <dbReference type="HAMAP-Rule" id="MF_00120"/>
    </source>
</evidence>
<dbReference type="EC" id="6.3.5.7" evidence="7"/>
<dbReference type="InterPro" id="IPR036928">
    <property type="entry name" value="AS_sf"/>
</dbReference>
<accession>A0A2S5AAZ9</accession>
<feature type="active site" description="Charge relay system" evidence="7">
    <location>
        <position position="151"/>
    </location>
</feature>
<reference evidence="9 10" key="1">
    <citation type="submission" date="2018-01" db="EMBL/GenBank/DDBJ databases">
        <authorList>
            <person name="Gaut B.S."/>
            <person name="Morton B.R."/>
            <person name="Clegg M.T."/>
            <person name="Duvall M.R."/>
        </authorList>
    </citation>
    <scope>NUCLEOTIDE SEQUENCE [LARGE SCALE GENOMIC DNA]</scope>
    <source>
        <strain evidence="9 10">HR-AV</strain>
    </source>
</reference>
<keyword evidence="6 7" id="KW-0648">Protein biosynthesis</keyword>
<dbReference type="GO" id="GO:0030956">
    <property type="term" value="C:glutamyl-tRNA(Gln) amidotransferase complex"/>
    <property type="evidence" value="ECO:0007669"/>
    <property type="project" value="InterPro"/>
</dbReference>
<dbReference type="SUPFAM" id="SSF75304">
    <property type="entry name" value="Amidase signature (AS) enzymes"/>
    <property type="match status" value="1"/>
</dbReference>
<dbReference type="GO" id="GO:0016740">
    <property type="term" value="F:transferase activity"/>
    <property type="evidence" value="ECO:0007669"/>
    <property type="project" value="UniProtKB-KW"/>
</dbReference>
<evidence type="ECO:0000256" key="1">
    <source>
        <dbReference type="ARBA" id="ARBA00011123"/>
    </source>
</evidence>
<dbReference type="InterPro" id="IPR004412">
    <property type="entry name" value="GatA"/>
</dbReference>
<dbReference type="RefSeq" id="WP_103787375.1">
    <property type="nucleotide sequence ID" value="NZ_PQVF01000001.1"/>
</dbReference>
<dbReference type="Proteomes" id="UP000236893">
    <property type="component" value="Unassembled WGS sequence"/>
</dbReference>
<dbReference type="InterPro" id="IPR000120">
    <property type="entry name" value="Amidase"/>
</dbReference>
<protein>
    <recommendedName>
        <fullName evidence="2 7">Glutamyl-tRNA(Gln) amidotransferase subunit A</fullName>
        <shortName evidence="7">Glu-ADT subunit A</shortName>
        <ecNumber evidence="7">6.3.5.7</ecNumber>
    </recommendedName>
</protein>
<feature type="active site" description="Acyl-ester intermediate" evidence="7">
    <location>
        <position position="175"/>
    </location>
</feature>
<dbReference type="GO" id="GO:0005524">
    <property type="term" value="F:ATP binding"/>
    <property type="evidence" value="ECO:0007669"/>
    <property type="project" value="UniProtKB-KW"/>
</dbReference>
<name>A0A2S5AAZ9_9SPHI</name>
<dbReference type="GO" id="GO:0006412">
    <property type="term" value="P:translation"/>
    <property type="evidence" value="ECO:0007669"/>
    <property type="project" value="UniProtKB-UniRule"/>
</dbReference>
<dbReference type="GO" id="GO:0050567">
    <property type="term" value="F:glutaminyl-tRNA synthase (glutamine-hydrolyzing) activity"/>
    <property type="evidence" value="ECO:0007669"/>
    <property type="project" value="UniProtKB-UniRule"/>
</dbReference>
<keyword evidence="3 7" id="KW-0436">Ligase</keyword>
<dbReference type="OrthoDB" id="9811471at2"/>
<comment type="similarity">
    <text evidence="7">Belongs to the amidase family. GatA subfamily.</text>
</comment>
<dbReference type="InterPro" id="IPR023631">
    <property type="entry name" value="Amidase_dom"/>
</dbReference>
<comment type="caution">
    <text evidence="9">The sequence shown here is derived from an EMBL/GenBank/DDBJ whole genome shotgun (WGS) entry which is preliminary data.</text>
</comment>
<keyword evidence="5 7" id="KW-0067">ATP-binding</keyword>
<comment type="catalytic activity">
    <reaction evidence="7">
        <text>L-glutamyl-tRNA(Gln) + L-glutamine + ATP + H2O = L-glutaminyl-tRNA(Gln) + L-glutamate + ADP + phosphate + H(+)</text>
        <dbReference type="Rhea" id="RHEA:17521"/>
        <dbReference type="Rhea" id="RHEA-COMP:9681"/>
        <dbReference type="Rhea" id="RHEA-COMP:9684"/>
        <dbReference type="ChEBI" id="CHEBI:15377"/>
        <dbReference type="ChEBI" id="CHEBI:15378"/>
        <dbReference type="ChEBI" id="CHEBI:29985"/>
        <dbReference type="ChEBI" id="CHEBI:30616"/>
        <dbReference type="ChEBI" id="CHEBI:43474"/>
        <dbReference type="ChEBI" id="CHEBI:58359"/>
        <dbReference type="ChEBI" id="CHEBI:78520"/>
        <dbReference type="ChEBI" id="CHEBI:78521"/>
        <dbReference type="ChEBI" id="CHEBI:456216"/>
        <dbReference type="EC" id="6.3.5.7"/>
    </reaction>
</comment>
<feature type="domain" description="Amidase" evidence="8">
    <location>
        <begin position="24"/>
        <end position="464"/>
    </location>
</feature>
<evidence type="ECO:0000313" key="10">
    <source>
        <dbReference type="Proteomes" id="UP000236893"/>
    </source>
</evidence>
<evidence type="ECO:0000256" key="6">
    <source>
        <dbReference type="ARBA" id="ARBA00022917"/>
    </source>
</evidence>
<dbReference type="NCBIfam" id="TIGR00132">
    <property type="entry name" value="gatA"/>
    <property type="match status" value="1"/>
</dbReference>
<dbReference type="EMBL" id="PQVF01000001">
    <property type="protein sequence ID" value="POY39273.1"/>
    <property type="molecule type" value="Genomic_DNA"/>
</dbReference>
<dbReference type="PANTHER" id="PTHR11895:SF7">
    <property type="entry name" value="GLUTAMYL-TRNA(GLN) AMIDOTRANSFERASE SUBUNIT A, MITOCHONDRIAL"/>
    <property type="match status" value="1"/>
</dbReference>
<dbReference type="Pfam" id="PF01425">
    <property type="entry name" value="Amidase"/>
    <property type="match status" value="1"/>
</dbReference>
<dbReference type="Gene3D" id="3.90.1300.10">
    <property type="entry name" value="Amidase signature (AS) domain"/>
    <property type="match status" value="1"/>
</dbReference>
<evidence type="ECO:0000313" key="9">
    <source>
        <dbReference type="EMBL" id="POY39273.1"/>
    </source>
</evidence>
<keyword evidence="10" id="KW-1185">Reference proteome</keyword>
<organism evidence="9 10">
    <name type="scientific">Solitalea longa</name>
    <dbReference type="NCBI Taxonomy" id="2079460"/>
    <lineage>
        <taxon>Bacteria</taxon>
        <taxon>Pseudomonadati</taxon>
        <taxon>Bacteroidota</taxon>
        <taxon>Sphingobacteriia</taxon>
        <taxon>Sphingobacteriales</taxon>
        <taxon>Sphingobacteriaceae</taxon>
        <taxon>Solitalea</taxon>
    </lineage>
</organism>
<keyword evidence="4 7" id="KW-0547">Nucleotide-binding</keyword>
<evidence type="ECO:0000256" key="4">
    <source>
        <dbReference type="ARBA" id="ARBA00022741"/>
    </source>
</evidence>
<dbReference type="AlphaFoldDB" id="A0A2S5AAZ9"/>
<sequence length="477" mass="51710">MQSYDSLAAVQAAISTSSLTLEQLVNNYLHRINANQHLNAFVEVFVDEAIQKAQLIDKKIKNGTAGKLAGMVIGIKDNICYKNHKVSASSKILEGFTSIYSSTVVERLLAEDAIIIGRLNCDEFAMGGSNETSYYGPVLNAADTTKVSGGSSGGSAVAVQADLCLAALGTDTGGSVRQPAAFCGVVGLKPTYGRVSRHGIIAFASSFDQVGPITKSIEDAALLLEVIAGKDEYDGTATSIPVPNYSNELNFNGKARIAYLDETLNSEGLDPEIRALMQQNIDLLRADGHTVEEAHFPLLDYVVPTYYILTTAEASSNLARYDGVHYGYRSPQAIDLESTYKKSRTEGFGLEVKRRIMLGTFVLSAGYYDAYYAKAQRVRRMIMDNLNEILSKYDFILLPNAPTTAWNLGEKLKDPVVMYLEDIFTVQASLSGLPAISVPVGQHSNNLPIGLQLIGKKFDEAGLLSFSKILLNINKKA</sequence>
<feature type="active site" description="Charge relay system" evidence="7">
    <location>
        <position position="76"/>
    </location>
</feature>
<evidence type="ECO:0000259" key="8">
    <source>
        <dbReference type="Pfam" id="PF01425"/>
    </source>
</evidence>
<evidence type="ECO:0000256" key="5">
    <source>
        <dbReference type="ARBA" id="ARBA00022840"/>
    </source>
</evidence>
<proteinExistence type="inferred from homology"/>
<comment type="function">
    <text evidence="7">Allows the formation of correctly charged Gln-tRNA(Gln) through the transamidation of misacylated Glu-tRNA(Gln) in organisms which lack glutaminyl-tRNA synthetase. The reaction takes place in the presence of glutamine and ATP through an activated gamma-phospho-Glu-tRNA(Gln).</text>
</comment>
<evidence type="ECO:0000256" key="3">
    <source>
        <dbReference type="ARBA" id="ARBA00022598"/>
    </source>
</evidence>
<comment type="subunit">
    <text evidence="1 7">Heterotrimer of A, B and C subunits.</text>
</comment>
<gene>
    <name evidence="7 9" type="primary">gatA</name>
    <name evidence="9" type="ORF">C3K47_01900</name>
</gene>
<dbReference type="HAMAP" id="MF_00120">
    <property type="entry name" value="GatA"/>
    <property type="match status" value="1"/>
</dbReference>
<dbReference type="PANTHER" id="PTHR11895">
    <property type="entry name" value="TRANSAMIDASE"/>
    <property type="match status" value="1"/>
</dbReference>
<keyword evidence="9" id="KW-0808">Transferase</keyword>